<keyword evidence="1" id="KW-0812">Transmembrane</keyword>
<keyword evidence="2" id="KW-0732">Signal</keyword>
<dbReference type="EMBL" id="AP023086">
    <property type="protein sequence ID" value="BCD99384.1"/>
    <property type="molecule type" value="Genomic_DNA"/>
</dbReference>
<feature type="chain" id="PRO_5042920070" description="Choice-of-anchor A domain-containing protein" evidence="2">
    <location>
        <begin position="24"/>
        <end position="328"/>
    </location>
</feature>
<evidence type="ECO:0000313" key="4">
    <source>
        <dbReference type="EMBL" id="BCD99384.1"/>
    </source>
</evidence>
<dbReference type="RefSeq" id="WP_236984625.1">
    <property type="nucleotide sequence ID" value="NZ_AP023086.1"/>
</dbReference>
<dbReference type="AlphaFoldDB" id="A0AAN1WKR6"/>
<proteinExistence type="predicted"/>
<sequence>MKNIIAKSALAVASGLFSLSASALVLNEYNVFTVANYTHGNASVGGKVFVGGDATIHGYMDVGLTLTPSSTLDTLVTVGDINSPGGGFNVEAGNVVYGGSVSSNLNFNMNGGGTVRQESRAALTTQRDNMIAELNSTSNNYSNMASNGSLDRSGNTATFNYTGTQSTAVFNVNAEDVFQQNTGLNLNAGLAETVIINISTQNSGYNFVSGGGINFTNGFSNPNPDANNIGASNILWNFYDAEAVDFMGLDTFRGSILAMGASVYGNPTTDGTVAVKSLYQSRQIHNYTFVPPSEVPLPASVQFMLMGMAAFVGIRRWRKRKAAKAAIA</sequence>
<protein>
    <recommendedName>
        <fullName evidence="3">Choice-of-anchor A domain-containing protein</fullName>
    </recommendedName>
</protein>
<feature type="domain" description="Choice-of-anchor A" evidence="3">
    <location>
        <begin position="25"/>
        <end position="286"/>
    </location>
</feature>
<dbReference type="KEGG" id="marq:MARGE09_P3586"/>
<feature type="transmembrane region" description="Helical" evidence="1">
    <location>
        <begin position="295"/>
        <end position="314"/>
    </location>
</feature>
<keyword evidence="1" id="KW-0472">Membrane</keyword>
<accession>A0AAN1WKR6</accession>
<keyword evidence="1" id="KW-1133">Transmembrane helix</keyword>
<name>A0AAN1WKR6_9GAMM</name>
<evidence type="ECO:0000259" key="3">
    <source>
        <dbReference type="Pfam" id="PF20597"/>
    </source>
</evidence>
<dbReference type="Proteomes" id="UP001320119">
    <property type="component" value="Chromosome"/>
</dbReference>
<evidence type="ECO:0000313" key="5">
    <source>
        <dbReference type="Proteomes" id="UP001320119"/>
    </source>
</evidence>
<evidence type="ECO:0000256" key="1">
    <source>
        <dbReference type="SAM" id="Phobius"/>
    </source>
</evidence>
<feature type="signal peptide" evidence="2">
    <location>
        <begin position="1"/>
        <end position="23"/>
    </location>
</feature>
<dbReference type="Pfam" id="PF20597">
    <property type="entry name" value="pAdhesive_15"/>
    <property type="match status" value="1"/>
</dbReference>
<dbReference type="NCBIfam" id="TIGR04215">
    <property type="entry name" value="choice_anch_A"/>
    <property type="match status" value="1"/>
</dbReference>
<evidence type="ECO:0000256" key="2">
    <source>
        <dbReference type="SAM" id="SignalP"/>
    </source>
</evidence>
<keyword evidence="5" id="KW-1185">Reference proteome</keyword>
<organism evidence="4 5">
    <name type="scientific">Marinagarivorans cellulosilyticus</name>
    <dbReference type="NCBI Taxonomy" id="2721545"/>
    <lineage>
        <taxon>Bacteria</taxon>
        <taxon>Pseudomonadati</taxon>
        <taxon>Pseudomonadota</taxon>
        <taxon>Gammaproteobacteria</taxon>
        <taxon>Cellvibrionales</taxon>
        <taxon>Cellvibrionaceae</taxon>
        <taxon>Marinagarivorans</taxon>
    </lineage>
</organism>
<reference evidence="4 5" key="1">
    <citation type="journal article" date="2022" name="IScience">
        <title>An ultrasensitive nanofiber-based assay for enzymatic hydrolysis and deep-sea microbial degradation of cellulose.</title>
        <authorList>
            <person name="Tsudome M."/>
            <person name="Tachioka M."/>
            <person name="Miyazaki M."/>
            <person name="Uchimura K."/>
            <person name="Tsuda M."/>
            <person name="Takaki Y."/>
            <person name="Deguchi S."/>
        </authorList>
    </citation>
    <scope>NUCLEOTIDE SEQUENCE [LARGE SCALE GENOMIC DNA]</scope>
    <source>
        <strain evidence="4 5">GE09</strain>
    </source>
</reference>
<dbReference type="InterPro" id="IPR026588">
    <property type="entry name" value="Choice_anch_A"/>
</dbReference>
<gene>
    <name evidence="4" type="ORF">MARGE09_P3586</name>
</gene>